<evidence type="ECO:0000313" key="4">
    <source>
        <dbReference type="Proteomes" id="UP001500621"/>
    </source>
</evidence>
<dbReference type="InterPro" id="IPR011010">
    <property type="entry name" value="DNA_brk_join_enz"/>
</dbReference>
<dbReference type="RefSeq" id="WP_345271727.1">
    <property type="nucleotide sequence ID" value="NZ_BAABIM010000005.1"/>
</dbReference>
<reference evidence="4" key="1">
    <citation type="journal article" date="2019" name="Int. J. Syst. Evol. Microbiol.">
        <title>The Global Catalogue of Microorganisms (GCM) 10K type strain sequencing project: providing services to taxonomists for standard genome sequencing and annotation.</title>
        <authorList>
            <consortium name="The Broad Institute Genomics Platform"/>
            <consortium name="The Broad Institute Genome Sequencing Center for Infectious Disease"/>
            <person name="Wu L."/>
            <person name="Ma J."/>
        </authorList>
    </citation>
    <scope>NUCLEOTIDE SEQUENCE [LARGE SCALE GENOMIC DNA]</scope>
    <source>
        <strain evidence="4">JCM 18127</strain>
    </source>
</reference>
<comment type="caution">
    <text evidence="3">The sequence shown here is derived from an EMBL/GenBank/DDBJ whole genome shotgun (WGS) entry which is preliminary data.</text>
</comment>
<dbReference type="InterPro" id="IPR013762">
    <property type="entry name" value="Integrase-like_cat_sf"/>
</dbReference>
<dbReference type="EMBL" id="BAABIM010000005">
    <property type="protein sequence ID" value="GAA4697978.1"/>
    <property type="molecule type" value="Genomic_DNA"/>
</dbReference>
<sequence>MVPVGSVVVEALAAHLATYPSDGPLFTDELGEPLRYRRWRTVAEGAARAAGVDVTAHDLRHFYASALIAGGASVKQVQERLGHASAVITLQTYAHLWPGDDDRTRDVMDAVLAPLAAPADSLRTADGFDA</sequence>
<dbReference type="PANTHER" id="PTHR30349:SF64">
    <property type="entry name" value="PROPHAGE INTEGRASE INTD-RELATED"/>
    <property type="match status" value="1"/>
</dbReference>
<evidence type="ECO:0000256" key="1">
    <source>
        <dbReference type="ARBA" id="ARBA00023172"/>
    </source>
</evidence>
<organism evidence="3 4">
    <name type="scientific">Nocardioides nanhaiensis</name>
    <dbReference type="NCBI Taxonomy" id="1476871"/>
    <lineage>
        <taxon>Bacteria</taxon>
        <taxon>Bacillati</taxon>
        <taxon>Actinomycetota</taxon>
        <taxon>Actinomycetes</taxon>
        <taxon>Propionibacteriales</taxon>
        <taxon>Nocardioidaceae</taxon>
        <taxon>Nocardioides</taxon>
    </lineage>
</organism>
<keyword evidence="1" id="KW-0233">DNA recombination</keyword>
<evidence type="ECO:0000313" key="3">
    <source>
        <dbReference type="EMBL" id="GAA4697978.1"/>
    </source>
</evidence>
<dbReference type="InterPro" id="IPR002104">
    <property type="entry name" value="Integrase_catalytic"/>
</dbReference>
<dbReference type="SUPFAM" id="SSF56349">
    <property type="entry name" value="DNA breaking-rejoining enzymes"/>
    <property type="match status" value="1"/>
</dbReference>
<dbReference type="Proteomes" id="UP001500621">
    <property type="component" value="Unassembled WGS sequence"/>
</dbReference>
<protein>
    <recommendedName>
        <fullName evidence="2">Tyr recombinase domain-containing protein</fullName>
    </recommendedName>
</protein>
<dbReference type="Pfam" id="PF00589">
    <property type="entry name" value="Phage_integrase"/>
    <property type="match status" value="1"/>
</dbReference>
<dbReference type="PROSITE" id="PS51898">
    <property type="entry name" value="TYR_RECOMBINASE"/>
    <property type="match status" value="1"/>
</dbReference>
<gene>
    <name evidence="3" type="ORF">GCM10023226_40600</name>
</gene>
<feature type="domain" description="Tyr recombinase" evidence="2">
    <location>
        <begin position="1"/>
        <end position="109"/>
    </location>
</feature>
<dbReference type="PANTHER" id="PTHR30349">
    <property type="entry name" value="PHAGE INTEGRASE-RELATED"/>
    <property type="match status" value="1"/>
</dbReference>
<accession>A0ABP8X0C9</accession>
<dbReference type="InterPro" id="IPR050090">
    <property type="entry name" value="Tyrosine_recombinase_XerCD"/>
</dbReference>
<proteinExistence type="predicted"/>
<name>A0ABP8X0C9_9ACTN</name>
<keyword evidence="4" id="KW-1185">Reference proteome</keyword>
<evidence type="ECO:0000259" key="2">
    <source>
        <dbReference type="PROSITE" id="PS51898"/>
    </source>
</evidence>
<dbReference type="Gene3D" id="1.10.443.10">
    <property type="entry name" value="Intergrase catalytic core"/>
    <property type="match status" value="1"/>
</dbReference>